<evidence type="ECO:0000313" key="1">
    <source>
        <dbReference type="EMBL" id="CAI0446626.1"/>
    </source>
</evidence>
<comment type="caution">
    <text evidence="1">The sequence shown here is derived from an EMBL/GenBank/DDBJ whole genome shotgun (WGS) entry which is preliminary data.</text>
</comment>
<sequence length="72" mass="8428">MGNRSATGAMEHKRRALQWVGAGCKPHHRRASFQPFHQMRLHFQFRHRLPHHRPVCTHLFVPSFFLGGCSIK</sequence>
<organism evidence="1 2">
    <name type="scientific">Linum tenue</name>
    <dbReference type="NCBI Taxonomy" id="586396"/>
    <lineage>
        <taxon>Eukaryota</taxon>
        <taxon>Viridiplantae</taxon>
        <taxon>Streptophyta</taxon>
        <taxon>Embryophyta</taxon>
        <taxon>Tracheophyta</taxon>
        <taxon>Spermatophyta</taxon>
        <taxon>Magnoliopsida</taxon>
        <taxon>eudicotyledons</taxon>
        <taxon>Gunneridae</taxon>
        <taxon>Pentapetalae</taxon>
        <taxon>rosids</taxon>
        <taxon>fabids</taxon>
        <taxon>Malpighiales</taxon>
        <taxon>Linaceae</taxon>
        <taxon>Linum</taxon>
    </lineage>
</organism>
<name>A0AAV0MKI3_9ROSI</name>
<dbReference type="EMBL" id="CAMGYJ010000007">
    <property type="protein sequence ID" value="CAI0446626.1"/>
    <property type="molecule type" value="Genomic_DNA"/>
</dbReference>
<evidence type="ECO:0000313" key="2">
    <source>
        <dbReference type="Proteomes" id="UP001154282"/>
    </source>
</evidence>
<proteinExistence type="predicted"/>
<reference evidence="1" key="1">
    <citation type="submission" date="2022-08" db="EMBL/GenBank/DDBJ databases">
        <authorList>
            <person name="Gutierrez-Valencia J."/>
        </authorList>
    </citation>
    <scope>NUCLEOTIDE SEQUENCE</scope>
</reference>
<protein>
    <submittedName>
        <fullName evidence="1">Uncharacterized protein</fullName>
    </submittedName>
</protein>
<dbReference type="AlphaFoldDB" id="A0AAV0MKI3"/>
<keyword evidence="2" id="KW-1185">Reference proteome</keyword>
<accession>A0AAV0MKI3</accession>
<dbReference type="Proteomes" id="UP001154282">
    <property type="component" value="Unassembled WGS sequence"/>
</dbReference>
<gene>
    <name evidence="1" type="ORF">LITE_LOCUS29089</name>
</gene>